<name>A0A151IG95_9HYME</name>
<organism evidence="1 2">
    <name type="scientific">Cyphomyrmex costatus</name>
    <dbReference type="NCBI Taxonomy" id="456900"/>
    <lineage>
        <taxon>Eukaryota</taxon>
        <taxon>Metazoa</taxon>
        <taxon>Ecdysozoa</taxon>
        <taxon>Arthropoda</taxon>
        <taxon>Hexapoda</taxon>
        <taxon>Insecta</taxon>
        <taxon>Pterygota</taxon>
        <taxon>Neoptera</taxon>
        <taxon>Endopterygota</taxon>
        <taxon>Hymenoptera</taxon>
        <taxon>Apocrita</taxon>
        <taxon>Aculeata</taxon>
        <taxon>Formicoidea</taxon>
        <taxon>Formicidae</taxon>
        <taxon>Myrmicinae</taxon>
        <taxon>Cyphomyrmex</taxon>
    </lineage>
</organism>
<dbReference type="Proteomes" id="UP000078542">
    <property type="component" value="Unassembled WGS sequence"/>
</dbReference>
<evidence type="ECO:0008006" key="3">
    <source>
        <dbReference type="Google" id="ProtNLM"/>
    </source>
</evidence>
<dbReference type="AlphaFoldDB" id="A0A151IG95"/>
<proteinExistence type="predicted"/>
<feature type="non-terminal residue" evidence="1">
    <location>
        <position position="1"/>
    </location>
</feature>
<evidence type="ECO:0000313" key="1">
    <source>
        <dbReference type="EMBL" id="KYN00289.1"/>
    </source>
</evidence>
<gene>
    <name evidence="1" type="ORF">ALC62_08931</name>
</gene>
<protein>
    <recommendedName>
        <fullName evidence="3">Nuclease HARBI1</fullName>
    </recommendedName>
</protein>
<reference evidence="1 2" key="1">
    <citation type="submission" date="2016-03" db="EMBL/GenBank/DDBJ databases">
        <title>Cyphomyrmex costatus WGS genome.</title>
        <authorList>
            <person name="Nygaard S."/>
            <person name="Hu H."/>
            <person name="Boomsma J."/>
            <person name="Zhang G."/>
        </authorList>
    </citation>
    <scope>NUCLEOTIDE SEQUENCE [LARGE SCALE GENOMIC DNA]</scope>
    <source>
        <strain evidence="1">MS0001</strain>
        <tissue evidence="1">Whole body</tissue>
    </source>
</reference>
<sequence length="117" mass="14206">IHRRNFQLRGTLHFAHEELRRKNNACFETFFRMRNDLFDRLIEMGTSYIQRQNTNAAERLSLTLRFLATSESYRSLEYSTRISACIISRIILETCRVLYENLRKDYLKVKFKYLKDK</sequence>
<dbReference type="STRING" id="456900.A0A151IG95"/>
<accession>A0A151IG95</accession>
<keyword evidence="2" id="KW-1185">Reference proteome</keyword>
<dbReference type="EMBL" id="KQ977726">
    <property type="protein sequence ID" value="KYN00289.1"/>
    <property type="molecule type" value="Genomic_DNA"/>
</dbReference>
<evidence type="ECO:0000313" key="2">
    <source>
        <dbReference type="Proteomes" id="UP000078542"/>
    </source>
</evidence>